<accession>A0ABU5H439</accession>
<dbReference type="EMBL" id="JAXIVS010000005">
    <property type="protein sequence ID" value="MDY7227887.1"/>
    <property type="molecule type" value="Genomic_DNA"/>
</dbReference>
<evidence type="ECO:0000313" key="2">
    <source>
        <dbReference type="EMBL" id="MDY7227887.1"/>
    </source>
</evidence>
<proteinExistence type="predicted"/>
<name>A0ABU5H439_9BACT</name>
<dbReference type="RefSeq" id="WP_321546616.1">
    <property type="nucleotide sequence ID" value="NZ_JAXIVS010000005.1"/>
</dbReference>
<keyword evidence="1" id="KW-0732">Signal</keyword>
<feature type="signal peptide" evidence="1">
    <location>
        <begin position="1"/>
        <end position="21"/>
    </location>
</feature>
<gene>
    <name evidence="2" type="ORF">SYV04_15835</name>
</gene>
<feature type="chain" id="PRO_5045097116" evidence="1">
    <location>
        <begin position="22"/>
        <end position="118"/>
    </location>
</feature>
<comment type="caution">
    <text evidence="2">The sequence shown here is derived from an EMBL/GenBank/DDBJ whole genome shotgun (WGS) entry which is preliminary data.</text>
</comment>
<evidence type="ECO:0000313" key="3">
    <source>
        <dbReference type="Proteomes" id="UP001291309"/>
    </source>
</evidence>
<keyword evidence="3" id="KW-1185">Reference proteome</keyword>
<organism evidence="2 3">
    <name type="scientific">Hyalangium rubrum</name>
    <dbReference type="NCBI Taxonomy" id="3103134"/>
    <lineage>
        <taxon>Bacteria</taxon>
        <taxon>Pseudomonadati</taxon>
        <taxon>Myxococcota</taxon>
        <taxon>Myxococcia</taxon>
        <taxon>Myxococcales</taxon>
        <taxon>Cystobacterineae</taxon>
        <taxon>Archangiaceae</taxon>
        <taxon>Hyalangium</taxon>
    </lineage>
</organism>
<reference evidence="2 3" key="1">
    <citation type="submission" date="2023-12" db="EMBL/GenBank/DDBJ databases">
        <title>the genome sequence of Hyalangium sp. s54d21.</title>
        <authorList>
            <person name="Zhang X."/>
        </authorList>
    </citation>
    <scope>NUCLEOTIDE SEQUENCE [LARGE SCALE GENOMIC DNA]</scope>
    <source>
        <strain evidence="3">s54d21</strain>
    </source>
</reference>
<sequence length="118" mass="13298">MRKLYVVLTLVLTSIASNAYAVDPALVNNTWWSVGVLRDATMTKDSPHPTPWVFQLDGTVRAGGFWTGTWVSYPNQNKVWVTIKTSSGATDSFDVTFLTSNWFVATQNDQLYRYGDRL</sequence>
<dbReference type="Proteomes" id="UP001291309">
    <property type="component" value="Unassembled WGS sequence"/>
</dbReference>
<evidence type="ECO:0000256" key="1">
    <source>
        <dbReference type="SAM" id="SignalP"/>
    </source>
</evidence>
<protein>
    <submittedName>
        <fullName evidence="2">Uncharacterized protein</fullName>
    </submittedName>
</protein>